<protein>
    <recommendedName>
        <fullName evidence="4">Phage holin family protein</fullName>
    </recommendedName>
</protein>
<proteinExistence type="predicted"/>
<evidence type="ECO:0008006" key="4">
    <source>
        <dbReference type="Google" id="ProtNLM"/>
    </source>
</evidence>
<sequence>MNIFESINESTTNAVKSGENYVKKTEEYLKLKIFQQLSFSLSMLVKIALVGGFIFLGLIFLSIAGAIALGKVLGNIPLGILIVGILLLLFAFIAFLLRKKIDKTIISKYSKSFFD</sequence>
<dbReference type="KEGG" id="fbe:FF125_12295"/>
<feature type="transmembrane region" description="Helical" evidence="1">
    <location>
        <begin position="47"/>
        <end position="70"/>
    </location>
</feature>
<accession>A0A5B7TQF7</accession>
<dbReference type="EMBL" id="CP040749">
    <property type="protein sequence ID" value="QCX39179.1"/>
    <property type="molecule type" value="Genomic_DNA"/>
</dbReference>
<keyword evidence="1" id="KW-0812">Transmembrane</keyword>
<dbReference type="AlphaFoldDB" id="A0A5B7TQF7"/>
<organism evidence="2 3">
    <name type="scientific">Aureibaculum algae</name>
    <dbReference type="NCBI Taxonomy" id="2584122"/>
    <lineage>
        <taxon>Bacteria</taxon>
        <taxon>Pseudomonadati</taxon>
        <taxon>Bacteroidota</taxon>
        <taxon>Flavobacteriia</taxon>
        <taxon>Flavobacteriales</taxon>
        <taxon>Flavobacteriaceae</taxon>
        <taxon>Aureibaculum</taxon>
    </lineage>
</organism>
<evidence type="ECO:0000313" key="3">
    <source>
        <dbReference type="Proteomes" id="UP000306229"/>
    </source>
</evidence>
<evidence type="ECO:0000256" key="1">
    <source>
        <dbReference type="SAM" id="Phobius"/>
    </source>
</evidence>
<reference evidence="2 3" key="1">
    <citation type="submission" date="2019-05" db="EMBL/GenBank/DDBJ databases">
        <title>Algicella ahnfeltiae gen. nov., sp. nov., a novel marine bacterium of the family Flavobacteriaceae isolated from a red alga.</title>
        <authorList>
            <person name="Nedashkovskaya O.I."/>
            <person name="Kukhlevskiy A.D."/>
            <person name="Kim S.-G."/>
            <person name="Zhukova N.V."/>
            <person name="Mikhailov V.V."/>
        </authorList>
    </citation>
    <scope>NUCLEOTIDE SEQUENCE [LARGE SCALE GENOMIC DNA]</scope>
    <source>
        <strain evidence="2 3">10Alg115</strain>
    </source>
</reference>
<dbReference type="RefSeq" id="WP_138950043.1">
    <property type="nucleotide sequence ID" value="NZ_CP040749.1"/>
</dbReference>
<feature type="transmembrane region" description="Helical" evidence="1">
    <location>
        <begin position="76"/>
        <end position="97"/>
    </location>
</feature>
<keyword evidence="1" id="KW-1133">Transmembrane helix</keyword>
<dbReference type="OrthoDB" id="1202744at2"/>
<keyword evidence="1" id="KW-0472">Membrane</keyword>
<dbReference type="Proteomes" id="UP000306229">
    <property type="component" value="Chromosome"/>
</dbReference>
<keyword evidence="3" id="KW-1185">Reference proteome</keyword>
<evidence type="ECO:0000313" key="2">
    <source>
        <dbReference type="EMBL" id="QCX39179.1"/>
    </source>
</evidence>
<gene>
    <name evidence="2" type="ORF">FF125_12295</name>
</gene>
<name>A0A5B7TQF7_9FLAO</name>